<dbReference type="SUPFAM" id="SSF53474">
    <property type="entry name" value="alpha/beta-Hydrolases"/>
    <property type="match status" value="1"/>
</dbReference>
<sequence>MTTAPALADFARTTRGTGPGLLLAHGAGGGIEANYGPILDGLAAEHTVVGVDFPGTGKTPKAQTPLDVDELADQLVAAADAEGLATFAVSGYSLGGAVAIRLAARHPERVSALILSATFAHADTRTDLAASIWQQLYESGEHTLLARYLNLMALSENTLNSLTPARVQASAEQLAHDIPPGTGDHVDLVRRIDVRADLAGITVPTLVVVTTNDPLVSPALQRELAAGISTAEVAELPSGHLPFAEHPREWQKLITDFLARN</sequence>
<evidence type="ECO:0000259" key="1">
    <source>
        <dbReference type="Pfam" id="PF00561"/>
    </source>
</evidence>
<evidence type="ECO:0000313" key="3">
    <source>
        <dbReference type="Proteomes" id="UP001610818"/>
    </source>
</evidence>
<gene>
    <name evidence="2" type="ORF">ACH4F9_18990</name>
</gene>
<protein>
    <submittedName>
        <fullName evidence="2">Alpha/beta fold hydrolase</fullName>
    </submittedName>
</protein>
<name>A0ABW7QQ23_9ACTN</name>
<evidence type="ECO:0000313" key="2">
    <source>
        <dbReference type="EMBL" id="MFH8547091.1"/>
    </source>
</evidence>
<dbReference type="Gene3D" id="3.40.50.1820">
    <property type="entry name" value="alpha/beta hydrolase"/>
    <property type="match status" value="1"/>
</dbReference>
<dbReference type="RefSeq" id="WP_397712975.1">
    <property type="nucleotide sequence ID" value="NZ_JBIRGN010000003.1"/>
</dbReference>
<feature type="domain" description="AB hydrolase-1" evidence="1">
    <location>
        <begin position="21"/>
        <end position="247"/>
    </location>
</feature>
<dbReference type="PANTHER" id="PTHR43798">
    <property type="entry name" value="MONOACYLGLYCEROL LIPASE"/>
    <property type="match status" value="1"/>
</dbReference>
<comment type="caution">
    <text evidence="2">The sequence shown here is derived from an EMBL/GenBank/DDBJ whole genome shotgun (WGS) entry which is preliminary data.</text>
</comment>
<dbReference type="GO" id="GO:0016787">
    <property type="term" value="F:hydrolase activity"/>
    <property type="evidence" value="ECO:0007669"/>
    <property type="project" value="UniProtKB-KW"/>
</dbReference>
<keyword evidence="3" id="KW-1185">Reference proteome</keyword>
<organism evidence="2 3">
    <name type="scientific">Streptomyces longisporoflavus</name>
    <dbReference type="NCBI Taxonomy" id="28044"/>
    <lineage>
        <taxon>Bacteria</taxon>
        <taxon>Bacillati</taxon>
        <taxon>Actinomycetota</taxon>
        <taxon>Actinomycetes</taxon>
        <taxon>Kitasatosporales</taxon>
        <taxon>Streptomycetaceae</taxon>
        <taxon>Streptomyces</taxon>
    </lineage>
</organism>
<dbReference type="InterPro" id="IPR050266">
    <property type="entry name" value="AB_hydrolase_sf"/>
</dbReference>
<dbReference type="InterPro" id="IPR000073">
    <property type="entry name" value="AB_hydrolase_1"/>
</dbReference>
<dbReference type="EMBL" id="JBIRGQ010000003">
    <property type="protein sequence ID" value="MFH8547091.1"/>
    <property type="molecule type" value="Genomic_DNA"/>
</dbReference>
<keyword evidence="2" id="KW-0378">Hydrolase</keyword>
<dbReference type="Pfam" id="PF00561">
    <property type="entry name" value="Abhydrolase_1"/>
    <property type="match status" value="1"/>
</dbReference>
<dbReference type="PANTHER" id="PTHR43798:SF33">
    <property type="entry name" value="HYDROLASE, PUTATIVE (AFU_ORTHOLOGUE AFUA_2G14860)-RELATED"/>
    <property type="match status" value="1"/>
</dbReference>
<dbReference type="Proteomes" id="UP001610818">
    <property type="component" value="Unassembled WGS sequence"/>
</dbReference>
<reference evidence="2 3" key="1">
    <citation type="submission" date="2024-10" db="EMBL/GenBank/DDBJ databases">
        <title>The Natural Products Discovery Center: Release of the First 8490 Sequenced Strains for Exploring Actinobacteria Biosynthetic Diversity.</title>
        <authorList>
            <person name="Kalkreuter E."/>
            <person name="Kautsar S.A."/>
            <person name="Yang D."/>
            <person name="Bader C.D."/>
            <person name="Teijaro C.N."/>
            <person name="Fluegel L."/>
            <person name="Davis C.M."/>
            <person name="Simpson J.R."/>
            <person name="Lauterbach L."/>
            <person name="Steele A.D."/>
            <person name="Gui C."/>
            <person name="Meng S."/>
            <person name="Li G."/>
            <person name="Viehrig K."/>
            <person name="Ye F."/>
            <person name="Su P."/>
            <person name="Kiefer A.F."/>
            <person name="Nichols A."/>
            <person name="Cepeda A.J."/>
            <person name="Yan W."/>
            <person name="Fan B."/>
            <person name="Jiang Y."/>
            <person name="Adhikari A."/>
            <person name="Zheng C.-J."/>
            <person name="Schuster L."/>
            <person name="Cowan T.M."/>
            <person name="Smanski M.J."/>
            <person name="Chevrette M.G."/>
            <person name="De Carvalho L.P.S."/>
            <person name="Shen B."/>
        </authorList>
    </citation>
    <scope>NUCLEOTIDE SEQUENCE [LARGE SCALE GENOMIC DNA]</scope>
    <source>
        <strain evidence="2 3">NPDC017990</strain>
    </source>
</reference>
<dbReference type="InterPro" id="IPR029058">
    <property type="entry name" value="AB_hydrolase_fold"/>
</dbReference>
<dbReference type="PRINTS" id="PR00111">
    <property type="entry name" value="ABHYDROLASE"/>
</dbReference>
<accession>A0ABW7QQ23</accession>
<proteinExistence type="predicted"/>